<keyword evidence="11" id="KW-1185">Reference proteome</keyword>
<keyword evidence="3" id="KW-1003">Cell membrane</keyword>
<evidence type="ECO:0000256" key="7">
    <source>
        <dbReference type="SAM" id="MobiDB-lite"/>
    </source>
</evidence>
<protein>
    <recommendedName>
        <fullName evidence="9">Glycine transporter domain-containing protein</fullName>
    </recommendedName>
</protein>
<keyword evidence="5 8" id="KW-1133">Transmembrane helix</keyword>
<evidence type="ECO:0000256" key="6">
    <source>
        <dbReference type="ARBA" id="ARBA00023136"/>
    </source>
</evidence>
<feature type="domain" description="Glycine transporter" evidence="9">
    <location>
        <begin position="13"/>
        <end position="86"/>
    </location>
</feature>
<evidence type="ECO:0000256" key="4">
    <source>
        <dbReference type="ARBA" id="ARBA00022692"/>
    </source>
</evidence>
<feature type="transmembrane region" description="Helical" evidence="8">
    <location>
        <begin position="183"/>
        <end position="200"/>
    </location>
</feature>
<feature type="domain" description="Glycine transporter" evidence="9">
    <location>
        <begin position="100"/>
        <end position="174"/>
    </location>
</feature>
<feature type="transmembrane region" description="Helical" evidence="8">
    <location>
        <begin position="12"/>
        <end position="30"/>
    </location>
</feature>
<feature type="transmembrane region" description="Helical" evidence="8">
    <location>
        <begin position="69"/>
        <end position="86"/>
    </location>
</feature>
<dbReference type="InterPro" id="IPR005115">
    <property type="entry name" value="Gly_transporter"/>
</dbReference>
<reference evidence="11" key="1">
    <citation type="journal article" date="2019" name="Int. J. Syst. Evol. Microbiol.">
        <title>The Global Catalogue of Microorganisms (GCM) 10K type strain sequencing project: providing services to taxonomists for standard genome sequencing and annotation.</title>
        <authorList>
            <consortium name="The Broad Institute Genomics Platform"/>
            <consortium name="The Broad Institute Genome Sequencing Center for Infectious Disease"/>
            <person name="Wu L."/>
            <person name="Ma J."/>
        </authorList>
    </citation>
    <scope>NUCLEOTIDE SEQUENCE [LARGE SCALE GENOMIC DNA]</scope>
    <source>
        <strain evidence="11">JCM 17933</strain>
    </source>
</reference>
<feature type="compositionally biased region" description="Pro residues" evidence="7">
    <location>
        <begin position="268"/>
        <end position="279"/>
    </location>
</feature>
<dbReference type="PANTHER" id="PTHR30506:SF3">
    <property type="entry name" value="UPF0126 INNER MEMBRANE PROTEIN YADS-RELATED"/>
    <property type="match status" value="1"/>
</dbReference>
<keyword evidence="6 8" id="KW-0472">Membrane</keyword>
<feature type="region of interest" description="Disordered" evidence="7">
    <location>
        <begin position="247"/>
        <end position="323"/>
    </location>
</feature>
<keyword evidence="4 8" id="KW-0812">Transmembrane</keyword>
<evidence type="ECO:0000256" key="3">
    <source>
        <dbReference type="ARBA" id="ARBA00022475"/>
    </source>
</evidence>
<evidence type="ECO:0000256" key="5">
    <source>
        <dbReference type="ARBA" id="ARBA00022989"/>
    </source>
</evidence>
<dbReference type="Proteomes" id="UP001500503">
    <property type="component" value="Unassembled WGS sequence"/>
</dbReference>
<organism evidence="10 11">
    <name type="scientific">Actinoallomurus oryzae</name>
    <dbReference type="NCBI Taxonomy" id="502180"/>
    <lineage>
        <taxon>Bacteria</taxon>
        <taxon>Bacillati</taxon>
        <taxon>Actinomycetota</taxon>
        <taxon>Actinomycetes</taxon>
        <taxon>Streptosporangiales</taxon>
        <taxon>Thermomonosporaceae</taxon>
        <taxon>Actinoallomurus</taxon>
    </lineage>
</organism>
<dbReference type="PANTHER" id="PTHR30506">
    <property type="entry name" value="INNER MEMBRANE PROTEIN"/>
    <property type="match status" value="1"/>
</dbReference>
<name>A0ABP8QTG0_9ACTN</name>
<sequence>MATGDLWQTVQYFMDWIGIFAFALSGALLAVSKDFNIFGAALLAEAAGLGGGLFRDLVIRTTPVAFTDVGYYLAPLAAAFIVFFTARAHRGELLFRAYDLLDAAALALFSVTGTTKALSFGLNLFAATTLGVGSAVGGGILANVIANEPPPALRWNRDLYVLPALVGAGTVALLSAIGELNAVTAGAAAVVAFAVRLMALRYRWHTLRAYVWRNPFAGMRQVPTPQGPVPAPGTWPAHAEHATLQFRSPEPSARPRFPEPRPTHGAPPVVPFPAPPPPARAQVPGLHKTPYGLPGVQFDAATDTPLTGRISSSTRAQHPPPAC</sequence>
<comment type="similarity">
    <text evidence="2">Belongs to the UPF0126 family.</text>
</comment>
<feature type="transmembrane region" description="Helical" evidence="8">
    <location>
        <begin position="37"/>
        <end position="54"/>
    </location>
</feature>
<comment type="caution">
    <text evidence="10">The sequence shown here is derived from an EMBL/GenBank/DDBJ whole genome shotgun (WGS) entry which is preliminary data.</text>
</comment>
<comment type="subcellular location">
    <subcellularLocation>
        <location evidence="1">Cell membrane</location>
        <topology evidence="1">Multi-pass membrane protein</topology>
    </subcellularLocation>
</comment>
<feature type="transmembrane region" description="Helical" evidence="8">
    <location>
        <begin position="158"/>
        <end position="177"/>
    </location>
</feature>
<dbReference type="EMBL" id="BAABHF010000043">
    <property type="protein sequence ID" value="GAA4509250.1"/>
    <property type="molecule type" value="Genomic_DNA"/>
</dbReference>
<proteinExistence type="inferred from homology"/>
<evidence type="ECO:0000313" key="10">
    <source>
        <dbReference type="EMBL" id="GAA4509250.1"/>
    </source>
</evidence>
<accession>A0ABP8QTG0</accession>
<gene>
    <name evidence="10" type="ORF">GCM10023191_070210</name>
</gene>
<feature type="transmembrane region" description="Helical" evidence="8">
    <location>
        <begin position="124"/>
        <end position="146"/>
    </location>
</feature>
<evidence type="ECO:0000256" key="2">
    <source>
        <dbReference type="ARBA" id="ARBA00008193"/>
    </source>
</evidence>
<evidence type="ECO:0000256" key="8">
    <source>
        <dbReference type="SAM" id="Phobius"/>
    </source>
</evidence>
<evidence type="ECO:0000256" key="1">
    <source>
        <dbReference type="ARBA" id="ARBA00004651"/>
    </source>
</evidence>
<evidence type="ECO:0000259" key="9">
    <source>
        <dbReference type="Pfam" id="PF03458"/>
    </source>
</evidence>
<evidence type="ECO:0000313" key="11">
    <source>
        <dbReference type="Proteomes" id="UP001500503"/>
    </source>
</evidence>
<dbReference type="RefSeq" id="WP_345471244.1">
    <property type="nucleotide sequence ID" value="NZ_BAABHF010000043.1"/>
</dbReference>
<feature type="transmembrane region" description="Helical" evidence="8">
    <location>
        <begin position="93"/>
        <end position="112"/>
    </location>
</feature>
<dbReference type="Pfam" id="PF03458">
    <property type="entry name" value="Gly_transporter"/>
    <property type="match status" value="2"/>
</dbReference>